<keyword evidence="1" id="KW-0732">Signal</keyword>
<dbReference type="EMBL" id="GBXM01013687">
    <property type="protein sequence ID" value="JAH94890.1"/>
    <property type="molecule type" value="Transcribed_RNA"/>
</dbReference>
<reference evidence="2" key="1">
    <citation type="submission" date="2014-11" db="EMBL/GenBank/DDBJ databases">
        <authorList>
            <person name="Amaro Gonzalez C."/>
        </authorList>
    </citation>
    <scope>NUCLEOTIDE SEQUENCE</scope>
</reference>
<protein>
    <recommendedName>
        <fullName evidence="3">Secreted protein</fullName>
    </recommendedName>
</protein>
<evidence type="ECO:0000313" key="2">
    <source>
        <dbReference type="EMBL" id="JAH94890.1"/>
    </source>
</evidence>
<feature type="signal peptide" evidence="1">
    <location>
        <begin position="1"/>
        <end position="26"/>
    </location>
</feature>
<dbReference type="AlphaFoldDB" id="A0A0E9WZ48"/>
<evidence type="ECO:0000256" key="1">
    <source>
        <dbReference type="SAM" id="SignalP"/>
    </source>
</evidence>
<proteinExistence type="predicted"/>
<sequence length="68" mass="7561">MCWWPWIQWKFALELILVIPVKHLHSEGSDMSVQTAALTFAICLQYCECVCVCVCVSVREGGAGPGVF</sequence>
<reference evidence="2" key="2">
    <citation type="journal article" date="2015" name="Fish Shellfish Immunol.">
        <title>Early steps in the European eel (Anguilla anguilla)-Vibrio vulnificus interaction in the gills: Role of the RtxA13 toxin.</title>
        <authorList>
            <person name="Callol A."/>
            <person name="Pajuelo D."/>
            <person name="Ebbesson L."/>
            <person name="Teles M."/>
            <person name="MacKenzie S."/>
            <person name="Amaro C."/>
        </authorList>
    </citation>
    <scope>NUCLEOTIDE SEQUENCE</scope>
</reference>
<evidence type="ECO:0008006" key="3">
    <source>
        <dbReference type="Google" id="ProtNLM"/>
    </source>
</evidence>
<accession>A0A0E9WZ48</accession>
<feature type="chain" id="PRO_5002434801" description="Secreted protein" evidence="1">
    <location>
        <begin position="27"/>
        <end position="68"/>
    </location>
</feature>
<organism evidence="2">
    <name type="scientific">Anguilla anguilla</name>
    <name type="common">European freshwater eel</name>
    <name type="synonym">Muraena anguilla</name>
    <dbReference type="NCBI Taxonomy" id="7936"/>
    <lineage>
        <taxon>Eukaryota</taxon>
        <taxon>Metazoa</taxon>
        <taxon>Chordata</taxon>
        <taxon>Craniata</taxon>
        <taxon>Vertebrata</taxon>
        <taxon>Euteleostomi</taxon>
        <taxon>Actinopterygii</taxon>
        <taxon>Neopterygii</taxon>
        <taxon>Teleostei</taxon>
        <taxon>Anguilliformes</taxon>
        <taxon>Anguillidae</taxon>
        <taxon>Anguilla</taxon>
    </lineage>
</organism>
<name>A0A0E9WZ48_ANGAN</name>